<dbReference type="EMBL" id="JBEPLJ010000005">
    <property type="protein sequence ID" value="MET3585347.1"/>
    <property type="molecule type" value="Genomic_DNA"/>
</dbReference>
<keyword evidence="3" id="KW-1185">Reference proteome</keyword>
<evidence type="ECO:0000313" key="3">
    <source>
        <dbReference type="Proteomes" id="UP001549031"/>
    </source>
</evidence>
<evidence type="ECO:0000256" key="1">
    <source>
        <dbReference type="SAM" id="Phobius"/>
    </source>
</evidence>
<feature type="transmembrane region" description="Helical" evidence="1">
    <location>
        <begin position="7"/>
        <end position="28"/>
    </location>
</feature>
<comment type="caution">
    <text evidence="2">The sequence shown here is derived from an EMBL/GenBank/DDBJ whole genome shotgun (WGS) entry which is preliminary data.</text>
</comment>
<name>A0ABV2H4K7_9HYPH</name>
<dbReference type="RefSeq" id="WP_247243314.1">
    <property type="nucleotide sequence ID" value="NZ_JALJRA010000005.1"/>
</dbReference>
<keyword evidence="1" id="KW-0472">Membrane</keyword>
<keyword evidence="1" id="KW-1133">Transmembrane helix</keyword>
<organism evidence="2 3">
    <name type="scientific">Pseudorhizobium tarimense</name>
    <dbReference type="NCBI Taxonomy" id="1079109"/>
    <lineage>
        <taxon>Bacteria</taxon>
        <taxon>Pseudomonadati</taxon>
        <taxon>Pseudomonadota</taxon>
        <taxon>Alphaproteobacteria</taxon>
        <taxon>Hyphomicrobiales</taxon>
        <taxon>Rhizobiaceae</taxon>
        <taxon>Rhizobium/Agrobacterium group</taxon>
        <taxon>Pseudorhizobium</taxon>
    </lineage>
</organism>
<dbReference type="Proteomes" id="UP001549031">
    <property type="component" value="Unassembled WGS sequence"/>
</dbReference>
<accession>A0ABV2H4K7</accession>
<keyword evidence="1" id="KW-0812">Transmembrane</keyword>
<evidence type="ECO:0000313" key="2">
    <source>
        <dbReference type="EMBL" id="MET3585347.1"/>
    </source>
</evidence>
<feature type="transmembrane region" description="Helical" evidence="1">
    <location>
        <begin position="169"/>
        <end position="192"/>
    </location>
</feature>
<protein>
    <recommendedName>
        <fullName evidence="4">HAMP domain-containing protein</fullName>
    </recommendedName>
</protein>
<reference evidence="2 3" key="1">
    <citation type="submission" date="2024-06" db="EMBL/GenBank/DDBJ databases">
        <title>Genomic Encyclopedia of Type Strains, Phase IV (KMG-IV): sequencing the most valuable type-strain genomes for metagenomic binning, comparative biology and taxonomic classification.</title>
        <authorList>
            <person name="Goeker M."/>
        </authorList>
    </citation>
    <scope>NUCLEOTIDE SEQUENCE [LARGE SCALE GENOMIC DNA]</scope>
    <source>
        <strain evidence="2 3">DSM 105042</strain>
    </source>
</reference>
<evidence type="ECO:0008006" key="4">
    <source>
        <dbReference type="Google" id="ProtNLM"/>
    </source>
</evidence>
<sequence length="262" mass="28295">MRIGLRVYVYSMLVIMAALALLGLMSIVKYETILTETLSKRLAVVVEDARASVEKAGTLGVSLRALAQQPTGPLAVAAELMPGEARVIVVDAHGSPVSMPGREGGLPIAPAPLVERISAQDKSWNFRDGGYLIVGSTVVNSFGESEGAILAVQSDQAITDRDNAMLRRIVSYSFITLVPIALLAALVVFLSLRPLGRSIHAMRSVVEERDETRIADARGPLAPTLHWFGRIFGDLEQQRKEASQTLDAIEILAHTESRKNGK</sequence>
<gene>
    <name evidence="2" type="ORF">ABID21_001456</name>
</gene>
<proteinExistence type="predicted"/>